<proteinExistence type="predicted"/>
<dbReference type="Gene3D" id="2.40.50.1020">
    <property type="entry name" value="LytTr DNA-binding domain"/>
    <property type="match status" value="1"/>
</dbReference>
<dbReference type="SMART" id="SM00850">
    <property type="entry name" value="LytTR"/>
    <property type="match status" value="1"/>
</dbReference>
<evidence type="ECO:0000313" key="2">
    <source>
        <dbReference type="EMBL" id="MBD2845033.1"/>
    </source>
</evidence>
<keyword evidence="3" id="KW-1185">Reference proteome</keyword>
<accession>A0A927BTA6</accession>
<sequence>MRVLDLEGNPWDISEPDIYYFTSHRSTIYIHAKQGVFLFPATLSDLLVAYQPLGFERLDRSNVVNLGNVDRYDADRKLVFFPGQDTFSTVSEANERRLKRYLRMHPPPP</sequence>
<gene>
    <name evidence="2" type="ORF">IDH44_07510</name>
</gene>
<name>A0A927BTA6_9BACL</name>
<dbReference type="GO" id="GO:0003677">
    <property type="term" value="F:DNA binding"/>
    <property type="evidence" value="ECO:0007669"/>
    <property type="project" value="UniProtKB-KW"/>
</dbReference>
<protein>
    <submittedName>
        <fullName evidence="2">LytTR family transcriptional regulator DNA-binding domain-containing protein</fullName>
    </submittedName>
</protein>
<organism evidence="2 3">
    <name type="scientific">Paenibacillus sabuli</name>
    <dbReference type="NCBI Taxonomy" id="2772509"/>
    <lineage>
        <taxon>Bacteria</taxon>
        <taxon>Bacillati</taxon>
        <taxon>Bacillota</taxon>
        <taxon>Bacilli</taxon>
        <taxon>Bacillales</taxon>
        <taxon>Paenibacillaceae</taxon>
        <taxon>Paenibacillus</taxon>
    </lineage>
</organism>
<dbReference type="RefSeq" id="WP_190916235.1">
    <property type="nucleotide sequence ID" value="NZ_JACXIZ010000013.1"/>
</dbReference>
<dbReference type="InterPro" id="IPR007492">
    <property type="entry name" value="LytTR_DNA-bd_dom"/>
</dbReference>
<feature type="domain" description="HTH LytTR-type" evidence="1">
    <location>
        <begin position="1"/>
        <end position="104"/>
    </location>
</feature>
<reference evidence="2" key="1">
    <citation type="submission" date="2020-09" db="EMBL/GenBank/DDBJ databases">
        <title>A novel bacterium of genus Paenibacillus, isolated from South China Sea.</title>
        <authorList>
            <person name="Huang H."/>
            <person name="Mo K."/>
            <person name="Hu Y."/>
        </authorList>
    </citation>
    <scope>NUCLEOTIDE SEQUENCE</scope>
    <source>
        <strain evidence="2">IB182496</strain>
    </source>
</reference>
<dbReference type="PROSITE" id="PS50930">
    <property type="entry name" value="HTH_LYTTR"/>
    <property type="match status" value="1"/>
</dbReference>
<dbReference type="Proteomes" id="UP000621560">
    <property type="component" value="Unassembled WGS sequence"/>
</dbReference>
<evidence type="ECO:0000313" key="3">
    <source>
        <dbReference type="Proteomes" id="UP000621560"/>
    </source>
</evidence>
<evidence type="ECO:0000259" key="1">
    <source>
        <dbReference type="PROSITE" id="PS50930"/>
    </source>
</evidence>
<dbReference type="Pfam" id="PF04397">
    <property type="entry name" value="LytTR"/>
    <property type="match status" value="1"/>
</dbReference>
<dbReference type="EMBL" id="JACXIZ010000013">
    <property type="protein sequence ID" value="MBD2845033.1"/>
    <property type="molecule type" value="Genomic_DNA"/>
</dbReference>
<keyword evidence="2" id="KW-0238">DNA-binding</keyword>
<dbReference type="AlphaFoldDB" id="A0A927BTA6"/>
<comment type="caution">
    <text evidence="2">The sequence shown here is derived from an EMBL/GenBank/DDBJ whole genome shotgun (WGS) entry which is preliminary data.</text>
</comment>